<reference evidence="1 2" key="1">
    <citation type="submission" date="2013-05" db="EMBL/GenBank/DDBJ databases">
        <title>Genome assembly of Chondromyces apiculatus DSM 436.</title>
        <authorList>
            <person name="Sharma G."/>
            <person name="Khatri I."/>
            <person name="Kaur C."/>
            <person name="Mayilraj S."/>
            <person name="Subramanian S."/>
        </authorList>
    </citation>
    <scope>NUCLEOTIDE SEQUENCE [LARGE SCALE GENOMIC DNA]</scope>
    <source>
        <strain evidence="1 2">DSM 436</strain>
    </source>
</reference>
<evidence type="ECO:0000313" key="1">
    <source>
        <dbReference type="EMBL" id="EYF04463.1"/>
    </source>
</evidence>
<evidence type="ECO:0000313" key="2">
    <source>
        <dbReference type="Proteomes" id="UP000019678"/>
    </source>
</evidence>
<dbReference type="Proteomes" id="UP000019678">
    <property type="component" value="Unassembled WGS sequence"/>
</dbReference>
<dbReference type="EMBL" id="ASRX01000033">
    <property type="protein sequence ID" value="EYF04463.1"/>
    <property type="molecule type" value="Genomic_DNA"/>
</dbReference>
<sequence length="562" mass="61692">MSLFETLLQTLLGPDCTATLTRSEEGHPALELSTGGTVVLEPEYLVVDEDADYERFPQLCALGAGLRHLHDFLDRFPAMVQRGDERAELSLDVPISKPLWSDEGLWANVRLFTWSGDTLVNVMEQENLLVTREALYAHDWQARLDAFDARRAAWADAFDTLQPEAAQLEIPPEPQLPIDDGWDAFAEALGLAPDALQARVAVHAEAAAAQLPRVRAHYEQLYSLKLPSGIAYLAALVSALGDLPQDPPDPLWESPPGLSRGSDWLDAGLSVRLAGISGWFAPDALSRETHDASVMHDEVPPGGEGPLDARLDMRYRRNAPQFVAFLGGDSDGLHWGFWYDSPDHFPVIAHNYARDSAETWLDADPEIPAFLRGKIAKATQQILEELATLENDENRHFALKIWRCLRVIEAHLDALDALDTLDALSPPHPGAALRAPADEPRCPWPRTDRYPVGSPPLALRPDAGTVPSSVPGFSLAHDGDPSPAHLKASLEEAQRDLAEGRPAHAHALGLYLHWRDADDLRDDAGALLLATYEALGFHPFAAILKVHLLHRDLGSVGVFKND</sequence>
<dbReference type="AlphaFoldDB" id="A0A017T5B9"/>
<keyword evidence="2" id="KW-1185">Reference proteome</keyword>
<organism evidence="1 2">
    <name type="scientific">Chondromyces apiculatus DSM 436</name>
    <dbReference type="NCBI Taxonomy" id="1192034"/>
    <lineage>
        <taxon>Bacteria</taxon>
        <taxon>Pseudomonadati</taxon>
        <taxon>Myxococcota</taxon>
        <taxon>Polyangia</taxon>
        <taxon>Polyangiales</taxon>
        <taxon>Polyangiaceae</taxon>
        <taxon>Chondromyces</taxon>
    </lineage>
</organism>
<proteinExistence type="predicted"/>
<dbReference type="OrthoDB" id="5493242at2"/>
<gene>
    <name evidence="1" type="ORF">CAP_4431</name>
</gene>
<protein>
    <submittedName>
        <fullName evidence="1">Uncharacterized protein</fullName>
    </submittedName>
</protein>
<accession>A0A017T5B9</accession>
<comment type="caution">
    <text evidence="1">The sequence shown here is derived from an EMBL/GenBank/DDBJ whole genome shotgun (WGS) entry which is preliminary data.</text>
</comment>
<name>A0A017T5B9_9BACT</name>
<dbReference type="RefSeq" id="WP_044244045.1">
    <property type="nucleotide sequence ID" value="NZ_ASRX01000033.1"/>
</dbReference>
<dbReference type="STRING" id="1192034.CAP_4431"/>